<evidence type="ECO:0000313" key="3">
    <source>
        <dbReference type="EMBL" id="MCF2530902.1"/>
    </source>
</evidence>
<dbReference type="PANTHER" id="PTHR32305:SF17">
    <property type="entry name" value="TRNA NUCLEASE WAPA"/>
    <property type="match status" value="1"/>
</dbReference>
<sequence length="2270" mass="243826">MTPVWVRPVAGAAQAKGASGTSDPAAPAASGRVTVTVADRGRSEQAGVRGLMVAVAPKDASAAGKLTVAVDYAGIQASFGGDWASRVRLVALPGCALTTPQLAECRTQTPVASRNDFAAKQVFADVDLAAVDTADATARAAGGGSGVTVLAATAAPSGQNGDYTATSLSPTGSWSAGGSTGTFSWSYPLNVPPAIGGTAPSVVLAYNSAAVDGRTSARNAQTSWIGDGWDYSPGFIERSFQSCKLDGKDNTGESCWSAKQPLTMSLNGKNTEFVPVDGSPGTWRTSDGTGTKIERLTGAANGDQGGADDTGEHWRVTTSDGTRYLFGLQAAPGAGASPSNATWTRPIFANNAGEPCYNADFAAAWCQQAYRWNLVAAVDVRGNLVAYTYDVETNVYARNPDQAHPNGTLTPYTRAGQLVRIDYGFKENGAEGPTARVLFGSEERCAPGKTCAPGGITSANQANWPDVPYDQNCSATAPVADCKNYAPTFWSTRRLKTVTTEVVAAGAPKRLDQWTLTHDFPDPTDGTTPTLWLSSIARTAYAGDGNLANKVDFASTDFNGMLKPNRVDTRSGNMSAINRRRLTEVTTETGGRITVAYESDCTAGQFPAPDSNTKRCYPVYWNPSPGTPMDPELDWFHKYVVTGVAEVDTTTPNSRIRTTRYEYVGDAAWHRDDSELTENEFRTWGDFRGYGEVITRAGNTAAHPGDLTTKSSTVYLRGMDGDYKADNTRRSVTIPGSTAKDVNVLAGTVRESRTYLGDSATVVSTSVNDPKVFPPSATHVRGPNLPDQTSQMVRTERTVSRALLSTGQWSTASKATTFDTEFGVPLTALDSADGLPDYCTTTAYAHNRTRNILALPVETHTVTGNCSVAPGTTTTVSHMRTLYDDRPFGEIGENGAARVSQVVDKYGPLHTLDTVSEYDGYGRITKVTDPANNSTSTAFEPATGALPTKVTVTGPMDSTWRTVTENAVGRNLPVKITDLNGRVTEMQYDAAGRLTAVWTPGRKKSTQSANVTFAYAPSKTAPSVVSTRKLREDGSYSVSHEIYDALLQLRQTQTSTADNSPGRILSDTFYDSLGRVIKANKAYWDKTTAPNGVLWQADDNMVPGQAATFYDGLSRTVRSTFSSYAIDQNKVPTGGPRVLQTTTLTYYPGADRTTVVPPDGSTATTVISNARGKTAELRQYRDRGQAGSDDPATYDLTRYTYDSRDKLATVTGPTNPSAPLGATWSWTYDLLGRLTHSDDPDRGPADTTYDAVGRVESNTDARGQKLVYTYDKINRKTATYAGSIGDANLLASWTYDPVGAKGQALGSTQYVGGKNGAAYSTSVTGYDVAYRPRGTTTTIPAAEGKLAGAYTTSQTYTPNIGLPYSTTLPAAGGLPGETVYTRYSDTGLATGLVNGSVDYVHTTTYDPFGRVKRMTLGSVPKQLAFTPTYEEATGRLLTTTLDRQTDQNGNPVFAAVDTTDYTYKPNGAVTSISTRRDDGSVDRQCFTYDYLQRMTEAWTDTGAVYTQPAPSVPGVGGCANQAPAQTNIGGPAPYWQTYEFDVTGNRTKLIEHNVADPTKNTTTQYTYPAANAQRAHALSSTSTVGWTAGGAQVTTGGTYGYDSAGNTIQRPVEGGSQTLTWDAEGKLSSNKTTYPGIYKTSTYLYDAGGSRLIRRDVDKVTLYLGSDELTLNVAADTVTGTRYYATANGAPGIVRTTNLTGVNKLSYQAGDHHNTASTSLDAATLAVTRRAQKPYGEDRGPSPTAWPDDKGFLGKPKDSTGLTHIGAREYDPGLGRFISVDPVMDLSDPQQMHGYAYANSRPVTSSDPSGLYMQDDSGAGSAPAAAPPQASDAADRDPPTVDDWYQPVTVGKYVKIPYNFKNRDKFIHEMNRRFEQNRAQGFEPRMADAYWIAVQTCWIKDMCTDEEAQAIGLVKWYVWEEAGLNGNIGKTSRITKGLPPRKPTGAPVAGTPLDDFKKQYANKNSWLKQFDPTADDDCNSFVPGTEVLMADGTKKKIEDVKVGDLVLATDPETGETGPRPVTALILGEGEKTLVDISVAIEDAEGTKFSTITATDGHPFWAANRNAWVDAVDLLPGDFVQTSAGTYVQITALDVRTESWRRVHNLTIADLHTYFVIVGGLPVLVHNTACERFTDEYLYRGVAQGHWEYENASKGRAVPLGTGTDIRGHVGDQTDTIFTSWTHSLDETATYFATHHRDDPTGKMGVIMRIKIANIDPTVGPSRNIQIHDTIYDQNEFEHLLVGEIYAEEVSFDLGETWHTPWVRGGPPPPP</sequence>
<dbReference type="CDD" id="cd00081">
    <property type="entry name" value="Hint"/>
    <property type="match status" value="1"/>
</dbReference>
<accession>A0AA41Q475</accession>
<dbReference type="InterPro" id="IPR003587">
    <property type="entry name" value="Hint_dom_N"/>
</dbReference>
<dbReference type="InterPro" id="IPR036844">
    <property type="entry name" value="Hint_dom_sf"/>
</dbReference>
<dbReference type="InterPro" id="IPR050708">
    <property type="entry name" value="T6SS_VgrG/RHS"/>
</dbReference>
<feature type="compositionally biased region" description="Basic and acidic residues" evidence="1">
    <location>
        <begin position="1747"/>
        <end position="1758"/>
    </location>
</feature>
<dbReference type="Gene3D" id="2.180.10.10">
    <property type="entry name" value="RHS repeat-associated core"/>
    <property type="match status" value="2"/>
</dbReference>
<organism evidence="3 4">
    <name type="scientific">Yinghuangia soli</name>
    <dbReference type="NCBI Taxonomy" id="2908204"/>
    <lineage>
        <taxon>Bacteria</taxon>
        <taxon>Bacillati</taxon>
        <taxon>Actinomycetota</taxon>
        <taxon>Actinomycetes</taxon>
        <taxon>Kitasatosporales</taxon>
        <taxon>Streptomycetaceae</taxon>
        <taxon>Yinghuangia</taxon>
    </lineage>
</organism>
<dbReference type="PANTHER" id="PTHR32305">
    <property type="match status" value="1"/>
</dbReference>
<reference evidence="3" key="1">
    <citation type="submission" date="2022-01" db="EMBL/GenBank/DDBJ databases">
        <title>Genome-Based Taxonomic Classification of the Phylum Actinobacteria.</title>
        <authorList>
            <person name="Gao Y."/>
        </authorList>
    </citation>
    <scope>NUCLEOTIDE SEQUENCE</scope>
    <source>
        <strain evidence="3">KLBMP 8922</strain>
    </source>
</reference>
<proteinExistence type="predicted"/>
<protein>
    <recommendedName>
        <fullName evidence="2">Hint domain-containing protein</fullName>
    </recommendedName>
</protein>
<dbReference type="InterPro" id="IPR006530">
    <property type="entry name" value="YD"/>
</dbReference>
<dbReference type="EMBL" id="JAKFHA010000019">
    <property type="protein sequence ID" value="MCF2530902.1"/>
    <property type="molecule type" value="Genomic_DNA"/>
</dbReference>
<feature type="region of interest" description="Disordered" evidence="1">
    <location>
        <begin position="12"/>
        <end position="31"/>
    </location>
</feature>
<evidence type="ECO:0000256" key="1">
    <source>
        <dbReference type="SAM" id="MobiDB-lite"/>
    </source>
</evidence>
<dbReference type="Pfam" id="PF07591">
    <property type="entry name" value="PT-HINT"/>
    <property type="match status" value="1"/>
</dbReference>
<feature type="compositionally biased region" description="Low complexity" evidence="1">
    <location>
        <begin position="1814"/>
        <end position="1832"/>
    </location>
</feature>
<dbReference type="Gene3D" id="2.170.16.10">
    <property type="entry name" value="Hedgehog/Intein (Hint) domain"/>
    <property type="match status" value="1"/>
</dbReference>
<dbReference type="RefSeq" id="WP_235055571.1">
    <property type="nucleotide sequence ID" value="NZ_JAKFHA010000019.1"/>
</dbReference>
<dbReference type="SUPFAM" id="SSF51294">
    <property type="entry name" value="Hedgehog/intein (Hint) domain"/>
    <property type="match status" value="1"/>
</dbReference>
<name>A0AA41Q475_9ACTN</name>
<feature type="region of interest" description="Disordered" evidence="1">
    <location>
        <begin position="1799"/>
        <end position="1844"/>
    </location>
</feature>
<comment type="caution">
    <text evidence="3">The sequence shown here is derived from an EMBL/GenBank/DDBJ whole genome shotgun (WGS) entry which is preliminary data.</text>
</comment>
<keyword evidence="4" id="KW-1185">Reference proteome</keyword>
<evidence type="ECO:0000259" key="2">
    <source>
        <dbReference type="SMART" id="SM00306"/>
    </source>
</evidence>
<dbReference type="NCBIfam" id="TIGR01643">
    <property type="entry name" value="YD_repeat_2x"/>
    <property type="match status" value="1"/>
</dbReference>
<dbReference type="SMART" id="SM00306">
    <property type="entry name" value="HintN"/>
    <property type="match status" value="1"/>
</dbReference>
<feature type="region of interest" description="Disordered" evidence="1">
    <location>
        <begin position="269"/>
        <end position="290"/>
    </location>
</feature>
<dbReference type="Proteomes" id="UP001165378">
    <property type="component" value="Unassembled WGS sequence"/>
</dbReference>
<feature type="region of interest" description="Disordered" evidence="1">
    <location>
        <begin position="1732"/>
        <end position="1766"/>
    </location>
</feature>
<dbReference type="NCBIfam" id="TIGR03696">
    <property type="entry name" value="Rhs_assc_core"/>
    <property type="match status" value="1"/>
</dbReference>
<evidence type="ECO:0000313" key="4">
    <source>
        <dbReference type="Proteomes" id="UP001165378"/>
    </source>
</evidence>
<feature type="domain" description="Hint" evidence="2">
    <location>
        <begin position="1978"/>
        <end position="2083"/>
    </location>
</feature>
<gene>
    <name evidence="3" type="ORF">LZ495_27320</name>
</gene>
<dbReference type="InterPro" id="IPR022385">
    <property type="entry name" value="Rhs_assc_core"/>
</dbReference>